<evidence type="ECO:0000256" key="2">
    <source>
        <dbReference type="ARBA" id="ARBA00022692"/>
    </source>
</evidence>
<evidence type="ECO:0000313" key="10">
    <source>
        <dbReference type="Proteomes" id="UP000797356"/>
    </source>
</evidence>
<feature type="region of interest" description="Disordered" evidence="5">
    <location>
        <begin position="82"/>
        <end position="104"/>
    </location>
</feature>
<name>A0A8K0HZK6_COCNU</name>
<comment type="caution">
    <text evidence="9">The sequence shown here is derived from an EMBL/GenBank/DDBJ whole genome shotgun (WGS) entry which is preliminary data.</text>
</comment>
<evidence type="ECO:0000256" key="7">
    <source>
        <dbReference type="SAM" id="SignalP"/>
    </source>
</evidence>
<organism evidence="9 10">
    <name type="scientific">Cocos nucifera</name>
    <name type="common">Coconut palm</name>
    <dbReference type="NCBI Taxonomy" id="13894"/>
    <lineage>
        <taxon>Eukaryota</taxon>
        <taxon>Viridiplantae</taxon>
        <taxon>Streptophyta</taxon>
        <taxon>Embryophyta</taxon>
        <taxon>Tracheophyta</taxon>
        <taxon>Spermatophyta</taxon>
        <taxon>Magnoliopsida</taxon>
        <taxon>Liliopsida</taxon>
        <taxon>Arecaceae</taxon>
        <taxon>Arecoideae</taxon>
        <taxon>Cocoseae</taxon>
        <taxon>Attaleinae</taxon>
        <taxon>Cocos</taxon>
    </lineage>
</organism>
<feature type="transmembrane region" description="Helical" evidence="6">
    <location>
        <begin position="316"/>
        <end position="334"/>
    </location>
</feature>
<evidence type="ECO:0000256" key="1">
    <source>
        <dbReference type="ARBA" id="ARBA00004370"/>
    </source>
</evidence>
<evidence type="ECO:0000256" key="5">
    <source>
        <dbReference type="SAM" id="MobiDB-lite"/>
    </source>
</evidence>
<keyword evidence="10" id="KW-1185">Reference proteome</keyword>
<evidence type="ECO:0000256" key="3">
    <source>
        <dbReference type="ARBA" id="ARBA00022989"/>
    </source>
</evidence>
<sequence>MMNLMALGLLISSLAAAGVWSPPPEPPKPRHPDTVVREGHRVIVVEYERQVPSDHSPLPETTHHLFEEAKEKFQEAASHLPNVGQGLSAPTTQSQPESQSHSTKDKICDAYGSCKDKLSNLVGKGKDKVAEKAAQLEETAKDTTKKVMDKSKDITADKASELKETAKDTVKKTVESCKEAGQDMASNISSIAEKVVNETEAAAAAASDLRRNLTDITRRARDVAYDAIVYVGAPETASTAAAVAQLLGFATAYGTCVWVTFASSHVLATALPRQQFGLVQSKLYPVYFRVVAYGVGVAWLAHFLGQDRRSVAERLQGYNLLGSFVLVLVNMLFLEPKATKVMFERMKVEKEEGRGRDMADVLVEPASTTTTATTTTAATTPTSTAFGVARSTVAVDREVVKGRMVKLNERLKMLNNYSSFLNVLSLMGLTWHLAHLAHRVRTSC</sequence>
<dbReference type="GO" id="GO:0016020">
    <property type="term" value="C:membrane"/>
    <property type="evidence" value="ECO:0007669"/>
    <property type="project" value="UniProtKB-SubCell"/>
</dbReference>
<reference evidence="9" key="2">
    <citation type="submission" date="2019-07" db="EMBL/GenBank/DDBJ databases">
        <authorList>
            <person name="Yang Y."/>
            <person name="Bocs S."/>
            <person name="Baudouin L."/>
        </authorList>
    </citation>
    <scope>NUCLEOTIDE SEQUENCE</scope>
    <source>
        <tissue evidence="9">Spear leaf of Hainan Tall coconut</tissue>
    </source>
</reference>
<gene>
    <name evidence="9" type="ORF">COCNU_02G010730</name>
</gene>
<dbReference type="Gene3D" id="1.20.120.20">
    <property type="entry name" value="Apolipoprotein"/>
    <property type="match status" value="1"/>
</dbReference>
<dbReference type="PANTHER" id="PTHR47652:SF3">
    <property type="entry name" value="MITOCHONDRIAL IMPORT INNER MEMBRANE TRANSLOCASE SUBUNIT TIM44"/>
    <property type="match status" value="1"/>
</dbReference>
<feature type="chain" id="PRO_5035418365" evidence="7">
    <location>
        <begin position="18"/>
        <end position="444"/>
    </location>
</feature>
<protein>
    <submittedName>
        <fullName evidence="9">Putative transmembrane protein</fullName>
    </submittedName>
</protein>
<feature type="transmembrane region" description="Helical" evidence="6">
    <location>
        <begin position="246"/>
        <end position="271"/>
    </location>
</feature>
<keyword evidence="3 6" id="KW-1133">Transmembrane helix</keyword>
<evidence type="ECO:0000256" key="6">
    <source>
        <dbReference type="SAM" id="Phobius"/>
    </source>
</evidence>
<dbReference type="InterPro" id="IPR025423">
    <property type="entry name" value="TMEM205-like"/>
</dbReference>
<feature type="transmembrane region" description="Helical" evidence="6">
    <location>
        <begin position="283"/>
        <end position="304"/>
    </location>
</feature>
<feature type="domain" description="TMEM205-like" evidence="8">
    <location>
        <begin position="247"/>
        <end position="346"/>
    </location>
</feature>
<dbReference type="AlphaFoldDB" id="A0A8K0HZK6"/>
<keyword evidence="4 6" id="KW-0472">Membrane</keyword>
<dbReference type="OrthoDB" id="1641132at2759"/>
<feature type="compositionally biased region" description="Polar residues" evidence="5">
    <location>
        <begin position="88"/>
        <end position="101"/>
    </location>
</feature>
<keyword evidence="7" id="KW-0732">Signal</keyword>
<reference evidence="9" key="1">
    <citation type="journal article" date="2017" name="Gigascience">
        <title>The genome draft of coconut (Cocos nucifera).</title>
        <authorList>
            <person name="Xiao Y."/>
            <person name="Xu P."/>
            <person name="Fan H."/>
            <person name="Baudouin L."/>
            <person name="Xia W."/>
            <person name="Bocs S."/>
            <person name="Xu J."/>
            <person name="Li Q."/>
            <person name="Guo A."/>
            <person name="Zhou L."/>
            <person name="Li J."/>
            <person name="Wu Y."/>
            <person name="Ma Z."/>
            <person name="Armero A."/>
            <person name="Issali A.E."/>
            <person name="Liu N."/>
            <person name="Peng M."/>
            <person name="Yang Y."/>
        </authorList>
    </citation>
    <scope>NUCLEOTIDE SEQUENCE</scope>
    <source>
        <tissue evidence="9">Spear leaf of Hainan Tall coconut</tissue>
    </source>
</reference>
<dbReference type="Pfam" id="PF13664">
    <property type="entry name" value="DUF4149"/>
    <property type="match status" value="1"/>
</dbReference>
<proteinExistence type="predicted"/>
<dbReference type="Proteomes" id="UP000797356">
    <property type="component" value="Chromosome 2"/>
</dbReference>
<comment type="subcellular location">
    <subcellularLocation>
        <location evidence="1">Membrane</location>
    </subcellularLocation>
</comment>
<feature type="signal peptide" evidence="7">
    <location>
        <begin position="1"/>
        <end position="17"/>
    </location>
</feature>
<keyword evidence="2 6" id="KW-0812">Transmembrane</keyword>
<dbReference type="EMBL" id="CM017873">
    <property type="protein sequence ID" value="KAG1331105.1"/>
    <property type="molecule type" value="Genomic_DNA"/>
</dbReference>
<dbReference type="PANTHER" id="PTHR47652">
    <property type="entry name" value="MITOCHONDRIAL IMPORT INNER MEMBRANE TRANSLOCASE SUBUNIT TIM44"/>
    <property type="match status" value="1"/>
</dbReference>
<evidence type="ECO:0000313" key="9">
    <source>
        <dbReference type="EMBL" id="KAG1331105.1"/>
    </source>
</evidence>
<evidence type="ECO:0000259" key="8">
    <source>
        <dbReference type="Pfam" id="PF13664"/>
    </source>
</evidence>
<accession>A0A8K0HZK6</accession>
<feature type="transmembrane region" description="Helical" evidence="6">
    <location>
        <begin position="414"/>
        <end position="434"/>
    </location>
</feature>
<evidence type="ECO:0000256" key="4">
    <source>
        <dbReference type="ARBA" id="ARBA00023136"/>
    </source>
</evidence>